<dbReference type="EMBL" id="JBBWWR010000011">
    <property type="protein sequence ID" value="KAK8959670.1"/>
    <property type="molecule type" value="Genomic_DNA"/>
</dbReference>
<evidence type="ECO:0000313" key="1">
    <source>
        <dbReference type="EMBL" id="KAK8959670.1"/>
    </source>
</evidence>
<reference evidence="1 2" key="1">
    <citation type="journal article" date="2022" name="Nat. Plants">
        <title>Genomes of leafy and leafless Platanthera orchids illuminate the evolution of mycoheterotrophy.</title>
        <authorList>
            <person name="Li M.H."/>
            <person name="Liu K.W."/>
            <person name="Li Z."/>
            <person name="Lu H.C."/>
            <person name="Ye Q.L."/>
            <person name="Zhang D."/>
            <person name="Wang J.Y."/>
            <person name="Li Y.F."/>
            <person name="Zhong Z.M."/>
            <person name="Liu X."/>
            <person name="Yu X."/>
            <person name="Liu D.K."/>
            <person name="Tu X.D."/>
            <person name="Liu B."/>
            <person name="Hao Y."/>
            <person name="Liao X.Y."/>
            <person name="Jiang Y.T."/>
            <person name="Sun W.H."/>
            <person name="Chen J."/>
            <person name="Chen Y.Q."/>
            <person name="Ai Y."/>
            <person name="Zhai J.W."/>
            <person name="Wu S.S."/>
            <person name="Zhou Z."/>
            <person name="Hsiao Y.Y."/>
            <person name="Wu W.L."/>
            <person name="Chen Y.Y."/>
            <person name="Lin Y.F."/>
            <person name="Hsu J.L."/>
            <person name="Li C.Y."/>
            <person name="Wang Z.W."/>
            <person name="Zhao X."/>
            <person name="Zhong W.Y."/>
            <person name="Ma X.K."/>
            <person name="Ma L."/>
            <person name="Huang J."/>
            <person name="Chen G.Z."/>
            <person name="Huang M.Z."/>
            <person name="Huang L."/>
            <person name="Peng D.H."/>
            <person name="Luo Y.B."/>
            <person name="Zou S.Q."/>
            <person name="Chen S.P."/>
            <person name="Lan S."/>
            <person name="Tsai W.C."/>
            <person name="Van de Peer Y."/>
            <person name="Liu Z.J."/>
        </authorList>
    </citation>
    <scope>NUCLEOTIDE SEQUENCE [LARGE SCALE GENOMIC DNA]</scope>
    <source>
        <strain evidence="1">Lor288</strain>
    </source>
</reference>
<accession>A0ABR2M748</accession>
<evidence type="ECO:0000313" key="2">
    <source>
        <dbReference type="Proteomes" id="UP001412067"/>
    </source>
</evidence>
<organism evidence="1 2">
    <name type="scientific">Platanthera guangdongensis</name>
    <dbReference type="NCBI Taxonomy" id="2320717"/>
    <lineage>
        <taxon>Eukaryota</taxon>
        <taxon>Viridiplantae</taxon>
        <taxon>Streptophyta</taxon>
        <taxon>Embryophyta</taxon>
        <taxon>Tracheophyta</taxon>
        <taxon>Spermatophyta</taxon>
        <taxon>Magnoliopsida</taxon>
        <taxon>Liliopsida</taxon>
        <taxon>Asparagales</taxon>
        <taxon>Orchidaceae</taxon>
        <taxon>Orchidoideae</taxon>
        <taxon>Orchideae</taxon>
        <taxon>Orchidinae</taxon>
        <taxon>Platanthera</taxon>
    </lineage>
</organism>
<comment type="caution">
    <text evidence="1">The sequence shown here is derived from an EMBL/GenBank/DDBJ whole genome shotgun (WGS) entry which is preliminary data.</text>
</comment>
<protein>
    <submittedName>
        <fullName evidence="1">Uncharacterized protein</fullName>
    </submittedName>
</protein>
<sequence length="148" mass="16374">MLFYSFPSTILKRRRDQDVSPILAAWSRAGRALAPPLPAPPRGRSSWSKAGRALALLHRRIRQVQGWPSPNSTSPIAVCCKTEPGAGLAELGCPSPSQPLEAKPTRIWSPGTAFRNNNWSRLLIRWDGHPLDVERAKLSLEHVKALNI</sequence>
<gene>
    <name evidence="1" type="ORF">KSP40_PGU008358</name>
</gene>
<dbReference type="Proteomes" id="UP001412067">
    <property type="component" value="Unassembled WGS sequence"/>
</dbReference>
<proteinExistence type="predicted"/>
<name>A0ABR2M748_9ASPA</name>
<keyword evidence="2" id="KW-1185">Reference proteome</keyword>